<sequence>MKRARTVLTTGILRRHPGTTYALVDFVNLSARVARCMTVQIFDWSSGLPVALNITPCDAKKCNVSLAPGTSNFVYADISSVQFKYEVRVAKPARNRNVVLNVWGLSSEPLIPQFGNNVLQHQLFRIKAGSLNAGCFCP</sequence>
<protein>
    <submittedName>
        <fullName evidence="1">Uncharacterized protein</fullName>
    </submittedName>
</protein>
<name>A0ABS3WBK7_9BACL</name>
<evidence type="ECO:0000313" key="2">
    <source>
        <dbReference type="Proteomes" id="UP000670947"/>
    </source>
</evidence>
<keyword evidence="2" id="KW-1185">Reference proteome</keyword>
<dbReference type="EMBL" id="JAGGDJ010000011">
    <property type="protein sequence ID" value="MBO7745702.1"/>
    <property type="molecule type" value="Genomic_DNA"/>
</dbReference>
<dbReference type="Proteomes" id="UP000670947">
    <property type="component" value="Unassembled WGS sequence"/>
</dbReference>
<accession>A0ABS3WBK7</accession>
<evidence type="ECO:0000313" key="1">
    <source>
        <dbReference type="EMBL" id="MBO7745702.1"/>
    </source>
</evidence>
<organism evidence="1 2">
    <name type="scientific">Paenibacillus artemisiicola</name>
    <dbReference type="NCBI Taxonomy" id="1172618"/>
    <lineage>
        <taxon>Bacteria</taxon>
        <taxon>Bacillati</taxon>
        <taxon>Bacillota</taxon>
        <taxon>Bacilli</taxon>
        <taxon>Bacillales</taxon>
        <taxon>Paenibacillaceae</taxon>
        <taxon>Paenibacillus</taxon>
    </lineage>
</organism>
<reference evidence="1 2" key="1">
    <citation type="submission" date="2021-03" db="EMBL/GenBank/DDBJ databases">
        <title>Paenibacillus artemisicola MWE-103 whole genome sequence.</title>
        <authorList>
            <person name="Ham Y.J."/>
        </authorList>
    </citation>
    <scope>NUCLEOTIDE SEQUENCE [LARGE SCALE GENOMIC DNA]</scope>
    <source>
        <strain evidence="1 2">MWE-103</strain>
    </source>
</reference>
<comment type="caution">
    <text evidence="1">The sequence shown here is derived from an EMBL/GenBank/DDBJ whole genome shotgun (WGS) entry which is preliminary data.</text>
</comment>
<proteinExistence type="predicted"/>
<gene>
    <name evidence="1" type="ORF">I8J29_15935</name>
</gene>